<gene>
    <name evidence="1" type="ORF">H8702_00765</name>
</gene>
<evidence type="ECO:0000313" key="1">
    <source>
        <dbReference type="EMBL" id="MBC8609651.1"/>
    </source>
</evidence>
<protein>
    <submittedName>
        <fullName evidence="1">D-lyxose/D-mannose family sugar isomerase</fullName>
    </submittedName>
</protein>
<keyword evidence="1" id="KW-0413">Isomerase</keyword>
<dbReference type="GO" id="GO:0016853">
    <property type="term" value="F:isomerase activity"/>
    <property type="evidence" value="ECO:0007669"/>
    <property type="project" value="UniProtKB-KW"/>
</dbReference>
<organism evidence="1 2">
    <name type="scientific">Massiliimalia timonensis</name>
    <dbReference type="NCBI Taxonomy" id="1987501"/>
    <lineage>
        <taxon>Bacteria</taxon>
        <taxon>Bacillati</taxon>
        <taxon>Bacillota</taxon>
        <taxon>Clostridia</taxon>
        <taxon>Eubacteriales</taxon>
        <taxon>Oscillospiraceae</taxon>
        <taxon>Massiliimalia</taxon>
    </lineage>
</organism>
<dbReference type="InterPro" id="IPR011051">
    <property type="entry name" value="RmlC_Cupin_sf"/>
</dbReference>
<dbReference type="OrthoDB" id="9781654at2"/>
<proteinExistence type="predicted"/>
<name>A0A8J6NYJ7_9FIRM</name>
<dbReference type="SUPFAM" id="SSF51182">
    <property type="entry name" value="RmlC-like cupins"/>
    <property type="match status" value="1"/>
</dbReference>
<reference evidence="1" key="1">
    <citation type="submission" date="2020-08" db="EMBL/GenBank/DDBJ databases">
        <title>Genome public.</title>
        <authorList>
            <person name="Liu C."/>
            <person name="Sun Q."/>
        </authorList>
    </citation>
    <scope>NUCLEOTIDE SEQUENCE</scope>
    <source>
        <strain evidence="1">NSJ-15</strain>
    </source>
</reference>
<dbReference type="EMBL" id="JACRTL010000001">
    <property type="protein sequence ID" value="MBC8609651.1"/>
    <property type="molecule type" value="Genomic_DNA"/>
</dbReference>
<dbReference type="AlphaFoldDB" id="A0A8J6NYJ7"/>
<dbReference type="RefSeq" id="WP_093988095.1">
    <property type="nucleotide sequence ID" value="NZ_FYDD01000003.1"/>
</dbReference>
<dbReference type="Proteomes" id="UP000632659">
    <property type="component" value="Unassembled WGS sequence"/>
</dbReference>
<dbReference type="Gene3D" id="2.60.120.10">
    <property type="entry name" value="Jelly Rolls"/>
    <property type="match status" value="1"/>
</dbReference>
<evidence type="ECO:0000313" key="2">
    <source>
        <dbReference type="Proteomes" id="UP000632659"/>
    </source>
</evidence>
<dbReference type="CDD" id="cd20308">
    <property type="entry name" value="cupin_YdaE"/>
    <property type="match status" value="1"/>
</dbReference>
<dbReference type="InterPro" id="IPR014710">
    <property type="entry name" value="RmlC-like_jellyroll"/>
</dbReference>
<sequence length="180" mass="20857">MVKREEQQRRRKQAAELMRESGVVFQEREIERIEVADFGLSDLATEGAQIFSLFDTKRLAARVIVLFPYQTEPEHWHQSVGKIEGKEETFRVISGKLLLYTEGEDTLKEGRIPEKSREYYTCRHEQVLYPGDTVTLEPGRKHWFQAAEVPTVFYSMSTTAVDACDPFTNPNIRRVTQVVD</sequence>
<accession>A0A8J6NYJ7</accession>
<comment type="caution">
    <text evidence="1">The sequence shown here is derived from an EMBL/GenBank/DDBJ whole genome shotgun (WGS) entry which is preliminary data.</text>
</comment>
<keyword evidence="2" id="KW-1185">Reference proteome</keyword>